<accession>A0A6S7IAQ1</accession>
<sequence>MVKRRKRSKIDIELIKKASRLLKDEQLPKEQQAAYSLHAKKISKIRCLKIFVEKRNQQWSIDLADLNELSGHNNQYRYILVCVDVYTRYAFIKLLKNKTVNVCNKFEQILTELGESPTHIQAEEGTEFAQI</sequence>
<dbReference type="InterPro" id="IPR001584">
    <property type="entry name" value="Integrase_cat-core"/>
</dbReference>
<dbReference type="PANTHER" id="PTHR46585">
    <property type="entry name" value="INTEGRASE CORE DOMAIN CONTAINING PROTEIN"/>
    <property type="match status" value="1"/>
</dbReference>
<name>A0A6S7IAQ1_PARCT</name>
<dbReference type="Gene3D" id="3.30.420.10">
    <property type="entry name" value="Ribonuclease H-like superfamily/Ribonuclease H"/>
    <property type="match status" value="1"/>
</dbReference>
<dbReference type="GO" id="GO:0003676">
    <property type="term" value="F:nucleic acid binding"/>
    <property type="evidence" value="ECO:0007669"/>
    <property type="project" value="InterPro"/>
</dbReference>
<evidence type="ECO:0000313" key="1">
    <source>
        <dbReference type="EMBL" id="CAB4015975.1"/>
    </source>
</evidence>
<organism evidence="1 2">
    <name type="scientific">Paramuricea clavata</name>
    <name type="common">Red gorgonian</name>
    <name type="synonym">Violescent sea-whip</name>
    <dbReference type="NCBI Taxonomy" id="317549"/>
    <lineage>
        <taxon>Eukaryota</taxon>
        <taxon>Metazoa</taxon>
        <taxon>Cnidaria</taxon>
        <taxon>Anthozoa</taxon>
        <taxon>Octocorallia</taxon>
        <taxon>Malacalcyonacea</taxon>
        <taxon>Plexauridae</taxon>
        <taxon>Paramuricea</taxon>
    </lineage>
</organism>
<proteinExistence type="predicted"/>
<dbReference type="SUPFAM" id="SSF53098">
    <property type="entry name" value="Ribonuclease H-like"/>
    <property type="match status" value="1"/>
</dbReference>
<dbReference type="Proteomes" id="UP001152795">
    <property type="component" value="Unassembled WGS sequence"/>
</dbReference>
<comment type="caution">
    <text evidence="1">The sequence shown here is derived from an EMBL/GenBank/DDBJ whole genome shotgun (WGS) entry which is preliminary data.</text>
</comment>
<gene>
    <name evidence="1" type="ORF">PACLA_8A022111</name>
</gene>
<dbReference type="InterPro" id="IPR012337">
    <property type="entry name" value="RNaseH-like_sf"/>
</dbReference>
<protein>
    <submittedName>
        <fullName evidence="1">Uncharacterized transposon-derived</fullName>
    </submittedName>
</protein>
<dbReference type="AlphaFoldDB" id="A0A6S7IAQ1"/>
<dbReference type="GO" id="GO:0015074">
    <property type="term" value="P:DNA integration"/>
    <property type="evidence" value="ECO:0007669"/>
    <property type="project" value="InterPro"/>
</dbReference>
<dbReference type="PANTHER" id="PTHR46585:SF1">
    <property type="entry name" value="CHROMO DOMAIN-CONTAINING PROTEIN"/>
    <property type="match status" value="1"/>
</dbReference>
<evidence type="ECO:0000313" key="2">
    <source>
        <dbReference type="Proteomes" id="UP001152795"/>
    </source>
</evidence>
<dbReference type="InterPro" id="IPR036397">
    <property type="entry name" value="RNaseH_sf"/>
</dbReference>
<keyword evidence="2" id="KW-1185">Reference proteome</keyword>
<reference evidence="1" key="1">
    <citation type="submission" date="2020-04" db="EMBL/GenBank/DDBJ databases">
        <authorList>
            <person name="Alioto T."/>
            <person name="Alioto T."/>
            <person name="Gomez Garrido J."/>
        </authorList>
    </citation>
    <scope>NUCLEOTIDE SEQUENCE</scope>
    <source>
        <strain evidence="1">A484AB</strain>
    </source>
</reference>
<dbReference type="PROSITE" id="PS50994">
    <property type="entry name" value="INTEGRASE"/>
    <property type="match status" value="1"/>
</dbReference>
<dbReference type="OrthoDB" id="6343797at2759"/>
<dbReference type="EMBL" id="CACRXK020008919">
    <property type="protein sequence ID" value="CAB4015975.1"/>
    <property type="molecule type" value="Genomic_DNA"/>
</dbReference>